<feature type="compositionally biased region" description="Basic and acidic residues" evidence="1">
    <location>
        <begin position="49"/>
        <end position="60"/>
    </location>
</feature>
<keyword evidence="3" id="KW-1185">Reference proteome</keyword>
<name>A0A2I0JID6_PUNGR</name>
<sequence length="149" mass="16687">MSPDEETAPQEAPGGLLMQGGSRWSFDAREKGEKRRWCTVERLLARDHLVTRKSEGREEPLGSDGTTRHGRGKKWHAEDPGACFRVPFVRSWIGCHGSLVGKASVNVRGCPGLSGMPLKCARTCHWLLWHREGFLESPHWAPFDASVIR</sequence>
<dbReference type="Proteomes" id="UP000233551">
    <property type="component" value="Unassembled WGS sequence"/>
</dbReference>
<dbReference type="AlphaFoldDB" id="A0A2I0JID6"/>
<accession>A0A2I0JID6</accession>
<dbReference type="EMBL" id="PGOL01001640">
    <property type="protein sequence ID" value="PKI56024.1"/>
    <property type="molecule type" value="Genomic_DNA"/>
</dbReference>
<evidence type="ECO:0000313" key="3">
    <source>
        <dbReference type="Proteomes" id="UP000233551"/>
    </source>
</evidence>
<feature type="region of interest" description="Disordered" evidence="1">
    <location>
        <begin position="49"/>
        <end position="75"/>
    </location>
</feature>
<evidence type="ECO:0000256" key="1">
    <source>
        <dbReference type="SAM" id="MobiDB-lite"/>
    </source>
</evidence>
<organism evidence="2 3">
    <name type="scientific">Punica granatum</name>
    <name type="common">Pomegranate</name>
    <dbReference type="NCBI Taxonomy" id="22663"/>
    <lineage>
        <taxon>Eukaryota</taxon>
        <taxon>Viridiplantae</taxon>
        <taxon>Streptophyta</taxon>
        <taxon>Embryophyta</taxon>
        <taxon>Tracheophyta</taxon>
        <taxon>Spermatophyta</taxon>
        <taxon>Magnoliopsida</taxon>
        <taxon>eudicotyledons</taxon>
        <taxon>Gunneridae</taxon>
        <taxon>Pentapetalae</taxon>
        <taxon>rosids</taxon>
        <taxon>malvids</taxon>
        <taxon>Myrtales</taxon>
        <taxon>Lythraceae</taxon>
        <taxon>Punica</taxon>
    </lineage>
</organism>
<comment type="caution">
    <text evidence="2">The sequence shown here is derived from an EMBL/GenBank/DDBJ whole genome shotgun (WGS) entry which is preliminary data.</text>
</comment>
<gene>
    <name evidence="2" type="ORF">CRG98_023583</name>
</gene>
<reference evidence="2 3" key="1">
    <citation type="submission" date="2017-11" db="EMBL/GenBank/DDBJ databases">
        <title>De-novo sequencing of pomegranate (Punica granatum L.) genome.</title>
        <authorList>
            <person name="Akparov Z."/>
            <person name="Amiraslanov A."/>
            <person name="Hajiyeva S."/>
            <person name="Abbasov M."/>
            <person name="Kaur K."/>
            <person name="Hamwieh A."/>
            <person name="Solovyev V."/>
            <person name="Salamov A."/>
            <person name="Braich B."/>
            <person name="Kosarev P."/>
            <person name="Mahmoud A."/>
            <person name="Hajiyev E."/>
            <person name="Babayeva S."/>
            <person name="Izzatullayeva V."/>
            <person name="Mammadov A."/>
            <person name="Mammadov A."/>
            <person name="Sharifova S."/>
            <person name="Ojaghi J."/>
            <person name="Eynullazada K."/>
            <person name="Bayramov B."/>
            <person name="Abdulazimova A."/>
            <person name="Shahmuradov I."/>
        </authorList>
    </citation>
    <scope>NUCLEOTIDE SEQUENCE [LARGE SCALE GENOMIC DNA]</scope>
    <source>
        <strain evidence="3">cv. AG2017</strain>
        <tissue evidence="2">Leaf</tissue>
    </source>
</reference>
<protein>
    <submittedName>
        <fullName evidence="2">Uncharacterized protein</fullName>
    </submittedName>
</protein>
<evidence type="ECO:0000313" key="2">
    <source>
        <dbReference type="EMBL" id="PKI56024.1"/>
    </source>
</evidence>
<feature type="region of interest" description="Disordered" evidence="1">
    <location>
        <begin position="1"/>
        <end position="23"/>
    </location>
</feature>
<proteinExistence type="predicted"/>